<proteinExistence type="predicted"/>
<dbReference type="RefSeq" id="XP_060426516.1">
    <property type="nucleotide sequence ID" value="XM_060572709.1"/>
</dbReference>
<dbReference type="Proteomes" id="UP001224890">
    <property type="component" value="Unassembled WGS sequence"/>
</dbReference>
<protein>
    <submittedName>
        <fullName evidence="1">Uncharacterized protein</fullName>
    </submittedName>
</protein>
<organism evidence="1 2">
    <name type="scientific">Colletotrichum godetiae</name>
    <dbReference type="NCBI Taxonomy" id="1209918"/>
    <lineage>
        <taxon>Eukaryota</taxon>
        <taxon>Fungi</taxon>
        <taxon>Dikarya</taxon>
        <taxon>Ascomycota</taxon>
        <taxon>Pezizomycotina</taxon>
        <taxon>Sordariomycetes</taxon>
        <taxon>Hypocreomycetidae</taxon>
        <taxon>Glomerellales</taxon>
        <taxon>Glomerellaceae</taxon>
        <taxon>Colletotrichum</taxon>
        <taxon>Colletotrichum acutatum species complex</taxon>
    </lineage>
</organism>
<dbReference type="EMBL" id="JAHMHR010000037">
    <property type="protein sequence ID" value="KAK1672513.1"/>
    <property type="molecule type" value="Genomic_DNA"/>
</dbReference>
<gene>
    <name evidence="1" type="ORF">BDP55DRAFT_634783</name>
</gene>
<dbReference type="AlphaFoldDB" id="A0AAJ0AEP1"/>
<keyword evidence="2" id="KW-1185">Reference proteome</keyword>
<reference evidence="1" key="1">
    <citation type="submission" date="2021-06" db="EMBL/GenBank/DDBJ databases">
        <title>Comparative genomics, transcriptomics and evolutionary studies reveal genomic signatures of adaptation to plant cell wall in hemibiotrophic fungi.</title>
        <authorList>
            <consortium name="DOE Joint Genome Institute"/>
            <person name="Baroncelli R."/>
            <person name="Diaz J.F."/>
            <person name="Benocci T."/>
            <person name="Peng M."/>
            <person name="Battaglia E."/>
            <person name="Haridas S."/>
            <person name="Andreopoulos W."/>
            <person name="Labutti K."/>
            <person name="Pangilinan J."/>
            <person name="Floch G.L."/>
            <person name="Makela M.R."/>
            <person name="Henrissat B."/>
            <person name="Grigoriev I.V."/>
            <person name="Crouch J.A."/>
            <person name="De Vries R.P."/>
            <person name="Sukno S.A."/>
            <person name="Thon M.R."/>
        </authorList>
    </citation>
    <scope>NUCLEOTIDE SEQUENCE</scope>
    <source>
        <strain evidence="1">CBS 193.32</strain>
    </source>
</reference>
<evidence type="ECO:0000313" key="1">
    <source>
        <dbReference type="EMBL" id="KAK1672513.1"/>
    </source>
</evidence>
<sequence>MRALKGRCSLSRGSRLFVALLDDIHAMLPEFPHTLETTRQARNKPGGHSHPGEAWGWGDTRMAQDSLILSAKHLLWTLSQLQTVFTEEGRPMQLSSTFLRS</sequence>
<name>A0AAJ0AEP1_9PEZI</name>
<dbReference type="GeneID" id="85457235"/>
<evidence type="ECO:0000313" key="2">
    <source>
        <dbReference type="Proteomes" id="UP001224890"/>
    </source>
</evidence>
<comment type="caution">
    <text evidence="1">The sequence shown here is derived from an EMBL/GenBank/DDBJ whole genome shotgun (WGS) entry which is preliminary data.</text>
</comment>
<accession>A0AAJ0AEP1</accession>